<dbReference type="EMBL" id="JAULJE010000010">
    <property type="protein sequence ID" value="KAK1338109.1"/>
    <property type="molecule type" value="Genomic_DNA"/>
</dbReference>
<dbReference type="InterPro" id="IPR007109">
    <property type="entry name" value="Brix"/>
</dbReference>
<dbReference type="PANTHER" id="PTHR12728">
    <property type="entry name" value="BRIX DOMAIN CONTAINING PROTEIN"/>
    <property type="match status" value="1"/>
</dbReference>
<gene>
    <name evidence="9" type="ORF">QTO34_001219</name>
</gene>
<dbReference type="Pfam" id="PF04427">
    <property type="entry name" value="Brix"/>
    <property type="match status" value="1"/>
</dbReference>
<dbReference type="GO" id="GO:0000027">
    <property type="term" value="P:ribosomal large subunit assembly"/>
    <property type="evidence" value="ECO:0007669"/>
    <property type="project" value="InterPro"/>
</dbReference>
<comment type="caution">
    <text evidence="9">The sequence shown here is derived from an EMBL/GenBank/DDBJ whole genome shotgun (WGS) entry which is preliminary data.</text>
</comment>
<evidence type="ECO:0000256" key="3">
    <source>
        <dbReference type="ARBA" id="ARBA00020387"/>
    </source>
</evidence>
<dbReference type="AlphaFoldDB" id="A0AA40HVG5"/>
<dbReference type="GO" id="GO:0005730">
    <property type="term" value="C:nucleolus"/>
    <property type="evidence" value="ECO:0007669"/>
    <property type="project" value="UniProtKB-SubCell"/>
</dbReference>
<feature type="domain" description="Brix" evidence="8">
    <location>
        <begin position="259"/>
        <end position="348"/>
    </location>
</feature>
<feature type="region of interest" description="Disordered" evidence="7">
    <location>
        <begin position="95"/>
        <end position="125"/>
    </location>
</feature>
<comment type="similarity">
    <text evidence="2 6">Belongs to the RPF2 family.</text>
</comment>
<proteinExistence type="inferred from homology"/>
<evidence type="ECO:0000256" key="7">
    <source>
        <dbReference type="SAM" id="MobiDB-lite"/>
    </source>
</evidence>
<evidence type="ECO:0000259" key="8">
    <source>
        <dbReference type="Pfam" id="PF04427"/>
    </source>
</evidence>
<dbReference type="Proteomes" id="UP001177744">
    <property type="component" value="Unassembled WGS sequence"/>
</dbReference>
<keyword evidence="10" id="KW-1185">Reference proteome</keyword>
<sequence>MCWLPGGRGAGTCRLWAAGERGCAGSRAAGEQGLPALGGREAGTCRLLGGWGAGTCRLWAAGKQGRAGSWAAGERGLAGSWAAGERGLAGSWAAGERGLAGSGRPGSRDVPAPVAGERKPKTKRAKRFLEKREPKLSENIKNAMLIKGGNANSAVTQVLRDVDDRPGPGPPPSSLSAWELGCRPRPAVLVTVCGVIGGTIGPLLTPALAWHRLLTCSTIPLWSRSCQGPLGSAVLPLPPPARATSPMPAMFRATSWWSAHIIEFFSKKSDCSLFMFGSHNKKRPNNLVIGRMYDYHVLDMIELGIEKFVSLKDIKNSKCPEGTKPMLIFAGNDFDVTEDYRRLKSLLIGKLLRLPHWQLGAGPARPSCRSCRPCRKLAMALKSFCRLAHITWLLRSRLEALISKMVACERYCLMLSHQPQLLQLLLLKAQAEEGL</sequence>
<reference evidence="9" key="1">
    <citation type="submission" date="2023-06" db="EMBL/GenBank/DDBJ databases">
        <title>Reference genome for the Northern bat (Eptesicus nilssonii), a most northern bat species.</title>
        <authorList>
            <person name="Laine V.N."/>
            <person name="Pulliainen A.T."/>
            <person name="Lilley T.M."/>
        </authorList>
    </citation>
    <scope>NUCLEOTIDE SEQUENCE</scope>
    <source>
        <strain evidence="9">BLF_Eptnil</strain>
        <tissue evidence="9">Kidney</tissue>
    </source>
</reference>
<dbReference type="InterPro" id="IPR039770">
    <property type="entry name" value="Rpf2"/>
</dbReference>
<comment type="subcellular location">
    <subcellularLocation>
        <location evidence="1 6">Nucleus</location>
        <location evidence="1 6">Nucleolus</location>
    </subcellularLocation>
</comment>
<accession>A0AA40HVG5</accession>
<protein>
    <recommendedName>
        <fullName evidence="3 6">Ribosome production factor 2 homolog</fullName>
    </recommendedName>
    <alternativeName>
        <fullName evidence="5 6">Ribosome biogenesis protein RPF2 homolog</fullName>
    </alternativeName>
</protein>
<evidence type="ECO:0000256" key="2">
    <source>
        <dbReference type="ARBA" id="ARBA00010782"/>
    </source>
</evidence>
<evidence type="ECO:0000256" key="5">
    <source>
        <dbReference type="ARBA" id="ARBA00030889"/>
    </source>
</evidence>
<dbReference type="GO" id="GO:0000463">
    <property type="term" value="P:maturation of LSU-rRNA from tricistronic rRNA transcript (SSU-rRNA, 5.8S rRNA, LSU-rRNA)"/>
    <property type="evidence" value="ECO:0007669"/>
    <property type="project" value="TreeGrafter"/>
</dbReference>
<organism evidence="9 10">
    <name type="scientific">Cnephaeus nilssonii</name>
    <name type="common">Northern bat</name>
    <name type="synonym">Eptesicus nilssonii</name>
    <dbReference type="NCBI Taxonomy" id="3371016"/>
    <lineage>
        <taxon>Eukaryota</taxon>
        <taxon>Metazoa</taxon>
        <taxon>Chordata</taxon>
        <taxon>Craniata</taxon>
        <taxon>Vertebrata</taxon>
        <taxon>Euteleostomi</taxon>
        <taxon>Mammalia</taxon>
        <taxon>Eutheria</taxon>
        <taxon>Laurasiatheria</taxon>
        <taxon>Chiroptera</taxon>
        <taxon>Yangochiroptera</taxon>
        <taxon>Vespertilionidae</taxon>
        <taxon>Cnephaeus</taxon>
    </lineage>
</organism>
<evidence type="ECO:0000313" key="9">
    <source>
        <dbReference type="EMBL" id="KAK1338109.1"/>
    </source>
</evidence>
<evidence type="ECO:0000313" key="10">
    <source>
        <dbReference type="Proteomes" id="UP001177744"/>
    </source>
</evidence>
<evidence type="ECO:0000256" key="6">
    <source>
        <dbReference type="RuleBase" id="RU367086"/>
    </source>
</evidence>
<name>A0AA40HVG5_CNENI</name>
<evidence type="ECO:0000256" key="1">
    <source>
        <dbReference type="ARBA" id="ARBA00004604"/>
    </source>
</evidence>
<dbReference type="PANTHER" id="PTHR12728:SF0">
    <property type="entry name" value="RIBOSOME PRODUCTION FACTOR 2 HOMOLOG"/>
    <property type="match status" value="1"/>
</dbReference>
<evidence type="ECO:0000256" key="4">
    <source>
        <dbReference type="ARBA" id="ARBA00023242"/>
    </source>
</evidence>
<dbReference type="GO" id="GO:0019843">
    <property type="term" value="F:rRNA binding"/>
    <property type="evidence" value="ECO:0007669"/>
    <property type="project" value="UniProtKB-UniRule"/>
</dbReference>
<keyword evidence="4 6" id="KW-0539">Nucleus</keyword>